<dbReference type="GO" id="GO:0141221">
    <property type="term" value="F:histone deacetylase activity, hydrolytic mechanism"/>
    <property type="evidence" value="ECO:0007669"/>
    <property type="project" value="UniProtKB-EC"/>
</dbReference>
<dbReference type="AlphaFoldDB" id="A0A553P5H6"/>
<feature type="compositionally biased region" description="Pro residues" evidence="11">
    <location>
        <begin position="253"/>
        <end position="262"/>
    </location>
</feature>
<evidence type="ECO:0000313" key="13">
    <source>
        <dbReference type="EMBL" id="TRY72890.1"/>
    </source>
</evidence>
<feature type="compositionally biased region" description="Low complexity" evidence="11">
    <location>
        <begin position="625"/>
        <end position="639"/>
    </location>
</feature>
<comment type="subcellular location">
    <subcellularLocation>
        <location evidence="1">Nucleus</location>
    </subcellularLocation>
</comment>
<keyword evidence="14" id="KW-1185">Reference proteome</keyword>
<evidence type="ECO:0000256" key="3">
    <source>
        <dbReference type="ARBA" id="ARBA00012111"/>
    </source>
</evidence>
<dbReference type="Proteomes" id="UP000316079">
    <property type="component" value="Unassembled WGS sequence"/>
</dbReference>
<feature type="region of interest" description="Disordered" evidence="11">
    <location>
        <begin position="698"/>
        <end position="785"/>
    </location>
</feature>
<keyword evidence="4" id="KW-0678">Repressor</keyword>
<feature type="compositionally biased region" description="Acidic residues" evidence="11">
    <location>
        <begin position="166"/>
        <end position="180"/>
    </location>
</feature>
<keyword evidence="6" id="KW-0156">Chromatin regulator</keyword>
<dbReference type="OrthoDB" id="5232919at2759"/>
<name>A0A553P5H6_9TELE</name>
<evidence type="ECO:0000256" key="2">
    <source>
        <dbReference type="ARBA" id="ARBA00007738"/>
    </source>
</evidence>
<feature type="region of interest" description="Disordered" evidence="11">
    <location>
        <begin position="625"/>
        <end position="666"/>
    </location>
</feature>
<dbReference type="EMBL" id="SRMA01026742">
    <property type="protein sequence ID" value="TRY72890.1"/>
    <property type="molecule type" value="Genomic_DNA"/>
</dbReference>
<proteinExistence type="inferred from homology"/>
<feature type="compositionally biased region" description="Basic and acidic residues" evidence="11">
    <location>
        <begin position="735"/>
        <end position="755"/>
    </location>
</feature>
<evidence type="ECO:0000256" key="6">
    <source>
        <dbReference type="ARBA" id="ARBA00022853"/>
    </source>
</evidence>
<dbReference type="Pfam" id="PF12203">
    <property type="entry name" value="HDAC4_Gln"/>
    <property type="match status" value="1"/>
</dbReference>
<dbReference type="Gene3D" id="6.10.250.1550">
    <property type="match status" value="1"/>
</dbReference>
<feature type="compositionally biased region" description="Low complexity" evidence="11">
    <location>
        <begin position="460"/>
        <end position="474"/>
    </location>
</feature>
<feature type="compositionally biased region" description="Basic and acidic residues" evidence="11">
    <location>
        <begin position="764"/>
        <end position="779"/>
    </location>
</feature>
<feature type="domain" description="Histone deacetylase glutamine rich N-terminal" evidence="12">
    <location>
        <begin position="90"/>
        <end position="176"/>
    </location>
</feature>
<dbReference type="PANTHER" id="PTHR45364">
    <property type="entry name" value="HISTONE DEACETYLASE 9-RELATED"/>
    <property type="match status" value="1"/>
</dbReference>
<evidence type="ECO:0000256" key="10">
    <source>
        <dbReference type="ARBA" id="ARBA00048287"/>
    </source>
</evidence>
<evidence type="ECO:0000256" key="8">
    <source>
        <dbReference type="ARBA" id="ARBA00023163"/>
    </source>
</evidence>
<reference evidence="13 14" key="1">
    <citation type="journal article" date="2019" name="Sci. Data">
        <title>Hybrid genome assembly and annotation of Danionella translucida.</title>
        <authorList>
            <person name="Kadobianskyi M."/>
            <person name="Schulze L."/>
            <person name="Schuelke M."/>
            <person name="Judkewitz B."/>
        </authorList>
    </citation>
    <scope>NUCLEOTIDE SEQUENCE [LARGE SCALE GENOMIC DNA]</scope>
    <source>
        <strain evidence="13 14">Bolton</strain>
    </source>
</reference>
<keyword evidence="9" id="KW-0539">Nucleus</keyword>
<feature type="region of interest" description="Disordered" evidence="11">
    <location>
        <begin position="247"/>
        <end position="273"/>
    </location>
</feature>
<dbReference type="PANTHER" id="PTHR45364:SF11">
    <property type="entry name" value="HISTONE DEACETYLASE 9"/>
    <property type="match status" value="1"/>
</dbReference>
<evidence type="ECO:0000256" key="4">
    <source>
        <dbReference type="ARBA" id="ARBA00022491"/>
    </source>
</evidence>
<evidence type="ECO:0000259" key="12">
    <source>
        <dbReference type="Pfam" id="PF12203"/>
    </source>
</evidence>
<evidence type="ECO:0000256" key="7">
    <source>
        <dbReference type="ARBA" id="ARBA00023015"/>
    </source>
</evidence>
<dbReference type="STRING" id="623744.A0A553P5H6"/>
<feature type="region of interest" description="Disordered" evidence="11">
    <location>
        <begin position="451"/>
        <end position="496"/>
    </location>
</feature>
<keyword evidence="5" id="KW-0378">Hydrolase</keyword>
<feature type="compositionally biased region" description="Polar residues" evidence="11">
    <location>
        <begin position="475"/>
        <end position="493"/>
    </location>
</feature>
<gene>
    <name evidence="13" type="ORF">DNTS_021708</name>
</gene>
<sequence>MLGAFSHEATDADTRIKAVCLDVVEFQKNGAGFTERGSSPDDESELRDMLQTIYESETSISGEWRRRRSLDASAAVESSGALGALDWSLDSEQWEKQLERDLLLIQRQQQIQKQRLISEFHKQHQNLIRQHQQQLLQHAELQQALQTLREHQEQLIEEHHLQATDEPQEEQPEPREEEPERQEQEFPRREAPRAPQHRRRERSRESAMASSEVRQKLQNFLMSKSAKEPSTPSAGFPLSRSRLWYSSALPGPAEQPSPPLGETPPTFKHPLTSGLDCREHYPLRKTDLKVEQTNGLLGACSGHKLVILTELSLKLNRVSHLAPATGYCTGTNSDWNDFNPWFGSPRVQAKRRVGFSVRVLLLRFAVSRYWTELRERFNVLQMKLILQFWAHYSWMPPRVPHRSRLWLWLAEDIKQASEPNLKVRSRLKQKVSERRSGPIYRRDGSVLVTPPKKRTLLQRESSANESPAGSGPSSPIGQCSNENGPSHRPTTTRIEFGGRGLGMKGWGFGDGEVYFSCEVLPKHFLTGSVPAQPPVLRKPRCLSHGGVLLPDRTLSLLNLYTSPSLPNLTLALNRSHAHISTGMLLKESSDDSSPVSVESKVNQGQQALLQHLLMKEQRQQRIISPVSGSLTSLSPSPLVLKDHEPPSSRTRLPRHRALNRTQSAPTPQGALAQLALQHQHQHLLERNRQLQQHLQLNQQSLSQSLSEQRTPSSDPEEEEKIGASPTAGVIRLLRLKAEPLEPERQSPAEEHRARDTAPAAEEGEIAKEQRDSGRCRLENMIETDV</sequence>
<organism evidence="13 14">
    <name type="scientific">Danionella cerebrum</name>
    <dbReference type="NCBI Taxonomy" id="2873325"/>
    <lineage>
        <taxon>Eukaryota</taxon>
        <taxon>Metazoa</taxon>
        <taxon>Chordata</taxon>
        <taxon>Craniata</taxon>
        <taxon>Vertebrata</taxon>
        <taxon>Euteleostomi</taxon>
        <taxon>Actinopterygii</taxon>
        <taxon>Neopterygii</taxon>
        <taxon>Teleostei</taxon>
        <taxon>Ostariophysi</taxon>
        <taxon>Cypriniformes</taxon>
        <taxon>Danionidae</taxon>
        <taxon>Danioninae</taxon>
        <taxon>Danionella</taxon>
    </lineage>
</organism>
<feature type="compositionally biased region" description="Low complexity" evidence="11">
    <location>
        <begin position="698"/>
        <end position="708"/>
    </location>
</feature>
<feature type="region of interest" description="Disordered" evidence="11">
    <location>
        <begin position="161"/>
        <end position="213"/>
    </location>
</feature>
<feature type="compositionally biased region" description="Basic and acidic residues" evidence="11">
    <location>
        <begin position="181"/>
        <end position="192"/>
    </location>
</feature>
<evidence type="ECO:0000256" key="9">
    <source>
        <dbReference type="ARBA" id="ARBA00023242"/>
    </source>
</evidence>
<evidence type="ECO:0000313" key="14">
    <source>
        <dbReference type="Proteomes" id="UP000316079"/>
    </source>
</evidence>
<accession>A0A553P5H6</accession>
<comment type="similarity">
    <text evidence="2">Belongs to the histone deacetylase family. HD type 2 subfamily.</text>
</comment>
<evidence type="ECO:0000256" key="1">
    <source>
        <dbReference type="ARBA" id="ARBA00004123"/>
    </source>
</evidence>
<protein>
    <recommendedName>
        <fullName evidence="3">histone deacetylase</fullName>
        <ecNumber evidence="3">3.5.1.98</ecNumber>
    </recommendedName>
</protein>
<keyword evidence="7" id="KW-0805">Transcription regulation</keyword>
<comment type="catalytic activity">
    <reaction evidence="10">
        <text>N(6)-acetyl-L-lysyl-[histone] + H2O = L-lysyl-[histone] + acetate</text>
        <dbReference type="Rhea" id="RHEA:58196"/>
        <dbReference type="Rhea" id="RHEA-COMP:9845"/>
        <dbReference type="Rhea" id="RHEA-COMP:11338"/>
        <dbReference type="ChEBI" id="CHEBI:15377"/>
        <dbReference type="ChEBI" id="CHEBI:29969"/>
        <dbReference type="ChEBI" id="CHEBI:30089"/>
        <dbReference type="ChEBI" id="CHEBI:61930"/>
        <dbReference type="EC" id="3.5.1.98"/>
    </reaction>
</comment>
<evidence type="ECO:0000256" key="11">
    <source>
        <dbReference type="SAM" id="MobiDB-lite"/>
    </source>
</evidence>
<comment type="caution">
    <text evidence="13">The sequence shown here is derived from an EMBL/GenBank/DDBJ whole genome shotgun (WGS) entry which is preliminary data.</text>
</comment>
<evidence type="ECO:0000256" key="5">
    <source>
        <dbReference type="ARBA" id="ARBA00022801"/>
    </source>
</evidence>
<dbReference type="GO" id="GO:0005634">
    <property type="term" value="C:nucleus"/>
    <property type="evidence" value="ECO:0007669"/>
    <property type="project" value="UniProtKB-SubCell"/>
</dbReference>
<dbReference type="EC" id="3.5.1.98" evidence="3"/>
<dbReference type="InterPro" id="IPR024643">
    <property type="entry name" value="Hist_deacetylase_Gln_rich_N"/>
</dbReference>
<keyword evidence="8" id="KW-0804">Transcription</keyword>